<dbReference type="PANTHER" id="PTHR24296">
    <property type="entry name" value="CYTOCHROME P450"/>
    <property type="match status" value="1"/>
</dbReference>
<evidence type="ECO:0000256" key="1">
    <source>
        <dbReference type="ARBA" id="ARBA00001971"/>
    </source>
</evidence>
<keyword evidence="9" id="KW-1185">Reference proteome</keyword>
<proteinExistence type="inferred from homology"/>
<sequence length="156" mass="16982">MKSIWGEDCLEFKPERWLSPEGDKFEPPKDGYKFVAFNAGPEDLPGEGLGLLANEVRGFSCAAALPFITGSWSPCTAEDVSYIVHEEWAPCVLASSYSRVGSVSRHSRVSGVCLARLCIARCLQETTSRKSWVGLSSFPLKAILSVLGLRLAAKVN</sequence>
<evidence type="ECO:0000313" key="8">
    <source>
        <dbReference type="EMBL" id="KAJ6385116.1"/>
    </source>
</evidence>
<evidence type="ECO:0000256" key="2">
    <source>
        <dbReference type="ARBA" id="ARBA00010617"/>
    </source>
</evidence>
<keyword evidence="5" id="KW-0560">Oxidoreductase</keyword>
<evidence type="ECO:0000256" key="4">
    <source>
        <dbReference type="ARBA" id="ARBA00022723"/>
    </source>
</evidence>
<accession>A0ABQ9BH18</accession>
<evidence type="ECO:0000256" key="6">
    <source>
        <dbReference type="ARBA" id="ARBA00023004"/>
    </source>
</evidence>
<keyword evidence="6" id="KW-0408">Iron</keyword>
<keyword evidence="3" id="KW-0349">Heme</keyword>
<dbReference type="EMBL" id="JAPFFI010000008">
    <property type="protein sequence ID" value="KAJ6385116.1"/>
    <property type="molecule type" value="Genomic_DNA"/>
</dbReference>
<comment type="similarity">
    <text evidence="2">Belongs to the cytochrome P450 family.</text>
</comment>
<keyword evidence="7" id="KW-0503">Monooxygenase</keyword>
<name>A0ABQ9BH18_9ROSI</name>
<reference evidence="8" key="1">
    <citation type="submission" date="2022-10" db="EMBL/GenBank/DDBJ databases">
        <authorList>
            <person name="Hyden B.L."/>
            <person name="Feng K."/>
            <person name="Yates T."/>
            <person name="Jawdy S."/>
            <person name="Smart L.B."/>
            <person name="Muchero W."/>
        </authorList>
    </citation>
    <scope>NUCLEOTIDE SEQUENCE</scope>
    <source>
        <tissue evidence="8">Shoot tip</tissue>
    </source>
</reference>
<keyword evidence="4" id="KW-0479">Metal-binding</keyword>
<evidence type="ECO:0000313" key="9">
    <source>
        <dbReference type="Proteomes" id="UP001141253"/>
    </source>
</evidence>
<reference evidence="8" key="2">
    <citation type="journal article" date="2023" name="Int. J. Mol. Sci.">
        <title>De Novo Assembly and Annotation of 11 Diverse Shrub Willow (Salix) Genomes Reveals Novel Gene Organization in Sex-Linked Regions.</title>
        <authorList>
            <person name="Hyden B."/>
            <person name="Feng K."/>
            <person name="Yates T.B."/>
            <person name="Jawdy S."/>
            <person name="Cereghino C."/>
            <person name="Smart L.B."/>
            <person name="Muchero W."/>
        </authorList>
    </citation>
    <scope>NUCLEOTIDE SEQUENCE</scope>
    <source>
        <tissue evidence="8">Shoot tip</tissue>
    </source>
</reference>
<dbReference type="SUPFAM" id="SSF48264">
    <property type="entry name" value="Cytochrome P450"/>
    <property type="match status" value="1"/>
</dbReference>
<comment type="cofactor">
    <cofactor evidence="1">
        <name>heme</name>
        <dbReference type="ChEBI" id="CHEBI:30413"/>
    </cofactor>
</comment>
<dbReference type="Gene3D" id="1.10.630.10">
    <property type="entry name" value="Cytochrome P450"/>
    <property type="match status" value="1"/>
</dbReference>
<evidence type="ECO:0000256" key="7">
    <source>
        <dbReference type="ARBA" id="ARBA00023033"/>
    </source>
</evidence>
<gene>
    <name evidence="8" type="ORF">OIU77_028337</name>
</gene>
<protein>
    <submittedName>
        <fullName evidence="8">Uncharacterized protein</fullName>
    </submittedName>
</protein>
<dbReference type="Proteomes" id="UP001141253">
    <property type="component" value="Chromosome 9"/>
</dbReference>
<evidence type="ECO:0000256" key="3">
    <source>
        <dbReference type="ARBA" id="ARBA00022617"/>
    </source>
</evidence>
<evidence type="ECO:0000256" key="5">
    <source>
        <dbReference type="ARBA" id="ARBA00023002"/>
    </source>
</evidence>
<organism evidence="8 9">
    <name type="scientific">Salix suchowensis</name>
    <dbReference type="NCBI Taxonomy" id="1278906"/>
    <lineage>
        <taxon>Eukaryota</taxon>
        <taxon>Viridiplantae</taxon>
        <taxon>Streptophyta</taxon>
        <taxon>Embryophyta</taxon>
        <taxon>Tracheophyta</taxon>
        <taxon>Spermatophyta</taxon>
        <taxon>Magnoliopsida</taxon>
        <taxon>eudicotyledons</taxon>
        <taxon>Gunneridae</taxon>
        <taxon>Pentapetalae</taxon>
        <taxon>rosids</taxon>
        <taxon>fabids</taxon>
        <taxon>Malpighiales</taxon>
        <taxon>Salicaceae</taxon>
        <taxon>Saliceae</taxon>
        <taxon>Salix</taxon>
    </lineage>
</organism>
<dbReference type="InterPro" id="IPR036396">
    <property type="entry name" value="Cyt_P450_sf"/>
</dbReference>
<comment type="caution">
    <text evidence="8">The sequence shown here is derived from an EMBL/GenBank/DDBJ whole genome shotgun (WGS) entry which is preliminary data.</text>
</comment>